<dbReference type="PANTHER" id="PTHR12126:SF11">
    <property type="entry name" value="NADH DEHYDROGENASE [UBIQUINONE] 1 ALPHA SUBCOMPLEX SUBUNIT 9, MITOCHONDRIAL"/>
    <property type="match status" value="1"/>
</dbReference>
<protein>
    <submittedName>
        <fullName evidence="2">Complex I NDUFA9 subunit family protein</fullName>
    </submittedName>
</protein>
<dbReference type="Proteomes" id="UP001207582">
    <property type="component" value="Unassembled WGS sequence"/>
</dbReference>
<proteinExistence type="predicted"/>
<organism evidence="2 3">
    <name type="scientific">Defluviimonas salinarum</name>
    <dbReference type="NCBI Taxonomy" id="2992147"/>
    <lineage>
        <taxon>Bacteria</taxon>
        <taxon>Pseudomonadati</taxon>
        <taxon>Pseudomonadota</taxon>
        <taxon>Alphaproteobacteria</taxon>
        <taxon>Rhodobacterales</taxon>
        <taxon>Paracoccaceae</taxon>
        <taxon>Albidovulum</taxon>
    </lineage>
</organism>
<dbReference type="PANTHER" id="PTHR12126">
    <property type="entry name" value="NADH-UBIQUINONE OXIDOREDUCTASE 39 KDA SUBUNIT-RELATED"/>
    <property type="match status" value="1"/>
</dbReference>
<dbReference type="CDD" id="cd05271">
    <property type="entry name" value="NDUFA9_like_SDR_a"/>
    <property type="match status" value="1"/>
</dbReference>
<dbReference type="RefSeq" id="WP_264772518.1">
    <property type="nucleotide sequence ID" value="NZ_JAPDOG010000013.1"/>
</dbReference>
<accession>A0ABT3J5D9</accession>
<sequence length="297" mass="32304">MSGQDVIVLGGSGFLGRQVVRKLKEHGRPVCIATRFPDRGTGLRDGRAYDVRQIQIDLRDRRTLTRAFDRADAVVNCIGHYVETGTDSFHGVHVKGAHAVAEIARTSGVRRLVHISGIGVDPNSESAYIRARADGEDAVRSAFPEAVILRPSIMFSRDGAFFGALDAIIRRMPVIPVFGDGGKRLQPVHVGDVAEAVCRVIGTRTTGTVFELGGPDVFTYREILERLAERAGRRRLLLPVPFALWRALARVASLLPRPPLTLAQVILMQRDNVVGNGVATFAEVSIVPRSASKMGLV</sequence>
<evidence type="ECO:0000259" key="1">
    <source>
        <dbReference type="Pfam" id="PF01370"/>
    </source>
</evidence>
<feature type="domain" description="NAD-dependent epimerase/dehydratase" evidence="1">
    <location>
        <begin position="6"/>
        <end position="212"/>
    </location>
</feature>
<comment type="caution">
    <text evidence="2">The sequence shown here is derived from an EMBL/GenBank/DDBJ whole genome shotgun (WGS) entry which is preliminary data.</text>
</comment>
<dbReference type="SUPFAM" id="SSF51735">
    <property type="entry name" value="NAD(P)-binding Rossmann-fold domains"/>
    <property type="match status" value="1"/>
</dbReference>
<dbReference type="Pfam" id="PF01370">
    <property type="entry name" value="Epimerase"/>
    <property type="match status" value="1"/>
</dbReference>
<gene>
    <name evidence="2" type="ORF">OM960_14975</name>
</gene>
<dbReference type="InterPro" id="IPR001509">
    <property type="entry name" value="Epimerase_deHydtase"/>
</dbReference>
<evidence type="ECO:0000313" key="3">
    <source>
        <dbReference type="Proteomes" id="UP001207582"/>
    </source>
</evidence>
<dbReference type="EMBL" id="JAPDOG010000013">
    <property type="protein sequence ID" value="MCW3782888.1"/>
    <property type="molecule type" value="Genomic_DNA"/>
</dbReference>
<dbReference type="Gene3D" id="3.40.50.720">
    <property type="entry name" value="NAD(P)-binding Rossmann-like Domain"/>
    <property type="match status" value="1"/>
</dbReference>
<reference evidence="2 3" key="1">
    <citation type="submission" date="2022-10" db="EMBL/GenBank/DDBJ databases">
        <title>Defluviimonas sp. CAU 1641 isolated from mud.</title>
        <authorList>
            <person name="Kim W."/>
        </authorList>
    </citation>
    <scope>NUCLEOTIDE SEQUENCE [LARGE SCALE GENOMIC DNA]</scope>
    <source>
        <strain evidence="2 3">CAU 1641</strain>
    </source>
</reference>
<keyword evidence="3" id="KW-1185">Reference proteome</keyword>
<dbReference type="InterPro" id="IPR036291">
    <property type="entry name" value="NAD(P)-bd_dom_sf"/>
</dbReference>
<name>A0ABT3J5D9_9RHOB</name>
<evidence type="ECO:0000313" key="2">
    <source>
        <dbReference type="EMBL" id="MCW3782888.1"/>
    </source>
</evidence>
<dbReference type="InterPro" id="IPR051207">
    <property type="entry name" value="ComplexI_NDUFA9_subunit"/>
</dbReference>